<keyword evidence="4 6" id="KW-0067">ATP-binding</keyword>
<dbReference type="SMART" id="SM00382">
    <property type="entry name" value="AAA"/>
    <property type="match status" value="1"/>
</dbReference>
<dbReference type="Gene3D" id="3.40.50.300">
    <property type="entry name" value="P-loop containing nucleotide triphosphate hydrolases"/>
    <property type="match status" value="1"/>
</dbReference>
<evidence type="ECO:0000256" key="2">
    <source>
        <dbReference type="ARBA" id="ARBA00022448"/>
    </source>
</evidence>
<dbReference type="SUPFAM" id="SSF52540">
    <property type="entry name" value="P-loop containing nucleoside triphosphate hydrolases"/>
    <property type="match status" value="1"/>
</dbReference>
<dbReference type="InterPro" id="IPR017871">
    <property type="entry name" value="ABC_transporter-like_CS"/>
</dbReference>
<keyword evidence="7" id="KW-1185">Reference proteome</keyword>
<gene>
    <name evidence="6" type="ORF">D0X99_02510</name>
</gene>
<evidence type="ECO:0000256" key="4">
    <source>
        <dbReference type="ARBA" id="ARBA00022840"/>
    </source>
</evidence>
<evidence type="ECO:0000256" key="1">
    <source>
        <dbReference type="ARBA" id="ARBA00005417"/>
    </source>
</evidence>
<dbReference type="GO" id="GO:0016887">
    <property type="term" value="F:ATP hydrolysis activity"/>
    <property type="evidence" value="ECO:0007669"/>
    <property type="project" value="InterPro"/>
</dbReference>
<evidence type="ECO:0000256" key="3">
    <source>
        <dbReference type="ARBA" id="ARBA00022741"/>
    </source>
</evidence>
<dbReference type="PROSITE" id="PS50893">
    <property type="entry name" value="ABC_TRANSPORTER_2"/>
    <property type="match status" value="1"/>
</dbReference>
<dbReference type="EMBL" id="QXML01000001">
    <property type="protein sequence ID" value="RIW18577.1"/>
    <property type="molecule type" value="Genomic_DNA"/>
</dbReference>
<dbReference type="OrthoDB" id="977540at2"/>
<proteinExistence type="inferred from homology"/>
<evidence type="ECO:0000259" key="5">
    <source>
        <dbReference type="PROSITE" id="PS50893"/>
    </source>
</evidence>
<dbReference type="Pfam" id="PF00005">
    <property type="entry name" value="ABC_tran"/>
    <property type="match status" value="1"/>
</dbReference>
<dbReference type="AlphaFoldDB" id="A0A418PWL6"/>
<accession>A0A418PWL6</accession>
<keyword evidence="2" id="KW-0813">Transport</keyword>
<dbReference type="Proteomes" id="UP000283522">
    <property type="component" value="Unassembled WGS sequence"/>
</dbReference>
<dbReference type="InterPro" id="IPR003593">
    <property type="entry name" value="AAA+_ATPase"/>
</dbReference>
<dbReference type="PROSITE" id="PS00211">
    <property type="entry name" value="ABC_TRANSPORTER_1"/>
    <property type="match status" value="1"/>
</dbReference>
<dbReference type="InterPro" id="IPR027417">
    <property type="entry name" value="P-loop_NTPase"/>
</dbReference>
<dbReference type="PANTHER" id="PTHR43335">
    <property type="entry name" value="ABC TRANSPORTER, ATP-BINDING PROTEIN"/>
    <property type="match status" value="1"/>
</dbReference>
<dbReference type="RefSeq" id="WP_119476054.1">
    <property type="nucleotide sequence ID" value="NZ_QXML01000001.1"/>
</dbReference>
<dbReference type="InterPro" id="IPR003439">
    <property type="entry name" value="ABC_transporter-like_ATP-bd"/>
</dbReference>
<feature type="domain" description="ABC transporter" evidence="5">
    <location>
        <begin position="3"/>
        <end position="233"/>
    </location>
</feature>
<name>A0A418PWL6_9BACT</name>
<reference evidence="6 7" key="1">
    <citation type="submission" date="2018-09" db="EMBL/GenBank/DDBJ databases">
        <authorList>
            <person name="Wang X."/>
            <person name="Du Z."/>
        </authorList>
    </citation>
    <scope>NUCLEOTIDE SEQUENCE [LARGE SCALE GENOMIC DNA]</scope>
    <source>
        <strain evidence="6 7">N3</strain>
    </source>
</reference>
<evidence type="ECO:0000313" key="6">
    <source>
        <dbReference type="EMBL" id="RIW18577.1"/>
    </source>
</evidence>
<comment type="similarity">
    <text evidence="1">Belongs to the ABC transporter superfamily.</text>
</comment>
<sequence>MELIINNLSKTYSNGVKALNNISLTIPQGMFGLLGPNGAGKSTLMRTIATLQDADFGSITLDGIDVLKDKQAVRERLGYLPQDFGLYPRISAETMLDHIAQMKGIGNKAERKELVASLLQKVNLFKDRKKGLGTYSGGMRQRFGIAQALVGNPSLIIVDEPTAGLDPSERNRFYNLLSEIGENTIVILSTHIVEDVNTLCSNMAIICMGEVLMQGKPKEGLSMVQGKIYRKSIDKGDLEKYRKDFHVISTKLIEGRLSLRIESEENPGNGFDAVPADLEDVYFSFISRKVDPITI</sequence>
<protein>
    <submittedName>
        <fullName evidence="6">ABC transporter ATP-binding protein</fullName>
    </submittedName>
</protein>
<comment type="caution">
    <text evidence="6">The sequence shown here is derived from an EMBL/GenBank/DDBJ whole genome shotgun (WGS) entry which is preliminary data.</text>
</comment>
<keyword evidence="3" id="KW-0547">Nucleotide-binding</keyword>
<dbReference type="PANTHER" id="PTHR43335:SF2">
    <property type="entry name" value="ABC TRANSPORTER, ATP-BINDING PROTEIN"/>
    <property type="match status" value="1"/>
</dbReference>
<evidence type="ECO:0000313" key="7">
    <source>
        <dbReference type="Proteomes" id="UP000283522"/>
    </source>
</evidence>
<organism evidence="6 7">
    <name type="scientific">Algoriphagus lacus</name>
    <dbReference type="NCBI Taxonomy" id="2056311"/>
    <lineage>
        <taxon>Bacteria</taxon>
        <taxon>Pseudomonadati</taxon>
        <taxon>Bacteroidota</taxon>
        <taxon>Cytophagia</taxon>
        <taxon>Cytophagales</taxon>
        <taxon>Cyclobacteriaceae</taxon>
        <taxon>Algoriphagus</taxon>
    </lineage>
</organism>
<dbReference type="GO" id="GO:0005524">
    <property type="term" value="F:ATP binding"/>
    <property type="evidence" value="ECO:0007669"/>
    <property type="project" value="UniProtKB-KW"/>
</dbReference>
<dbReference type="CDD" id="cd03264">
    <property type="entry name" value="ABC_drug_resistance_like"/>
    <property type="match status" value="1"/>
</dbReference>